<evidence type="ECO:0000313" key="2">
    <source>
        <dbReference type="EMBL" id="KRR21581.1"/>
    </source>
</evidence>
<dbReference type="AlphaFoldDB" id="A0A0R3MUS2"/>
<dbReference type="EMBL" id="LLYA01000171">
    <property type="protein sequence ID" value="KRR21581.1"/>
    <property type="molecule type" value="Genomic_DNA"/>
</dbReference>
<organism evidence="2 3">
    <name type="scientific">Bradyrhizobium retamae</name>
    <dbReference type="NCBI Taxonomy" id="1300035"/>
    <lineage>
        <taxon>Bacteria</taxon>
        <taxon>Pseudomonadati</taxon>
        <taxon>Pseudomonadota</taxon>
        <taxon>Alphaproteobacteria</taxon>
        <taxon>Hyphomicrobiales</taxon>
        <taxon>Nitrobacteraceae</taxon>
        <taxon>Bradyrhizobium</taxon>
    </lineage>
</organism>
<sequence>MKVLLLTGALFFAGLAGCASAQEQSRTVERTVKSVPNRDARIGVYLNVQPDCTSGPLPTIRLVSPPASGKVVVKNAKVKATNYKACLALEVPAYVAFYKSPADFLGNDVLTIEVKYVGGRTEIQKITVNVMRAGGEQKI</sequence>
<name>A0A0R3MUS2_9BRAD</name>
<evidence type="ECO:0008006" key="4">
    <source>
        <dbReference type="Google" id="ProtNLM"/>
    </source>
</evidence>
<protein>
    <recommendedName>
        <fullName evidence="4">Lipoprotein</fullName>
    </recommendedName>
</protein>
<proteinExistence type="predicted"/>
<evidence type="ECO:0000256" key="1">
    <source>
        <dbReference type="SAM" id="SignalP"/>
    </source>
</evidence>
<feature type="signal peptide" evidence="1">
    <location>
        <begin position="1"/>
        <end position="21"/>
    </location>
</feature>
<gene>
    <name evidence="2" type="ORF">CQ13_30765</name>
</gene>
<keyword evidence="1" id="KW-0732">Signal</keyword>
<dbReference type="RefSeq" id="WP_057845863.1">
    <property type="nucleotide sequence ID" value="NZ_LLYA01000171.1"/>
</dbReference>
<dbReference type="Proteomes" id="UP000052023">
    <property type="component" value="Unassembled WGS sequence"/>
</dbReference>
<reference evidence="2 3" key="1">
    <citation type="submission" date="2014-03" db="EMBL/GenBank/DDBJ databases">
        <title>Bradyrhizobium valentinum sp. nov., isolated from effective nodules of Lupinus mariae-josephae, a lupine endemic of basic-lime soils in Eastern Spain.</title>
        <authorList>
            <person name="Duran D."/>
            <person name="Rey L."/>
            <person name="Navarro A."/>
            <person name="Busquets A."/>
            <person name="Imperial J."/>
            <person name="Ruiz-Argueso T."/>
        </authorList>
    </citation>
    <scope>NUCLEOTIDE SEQUENCE [LARGE SCALE GENOMIC DNA]</scope>
    <source>
        <strain evidence="2 3">Ro19</strain>
    </source>
</reference>
<feature type="chain" id="PRO_5006444539" description="Lipoprotein" evidence="1">
    <location>
        <begin position="22"/>
        <end position="139"/>
    </location>
</feature>
<comment type="caution">
    <text evidence="2">The sequence shown here is derived from an EMBL/GenBank/DDBJ whole genome shotgun (WGS) entry which is preliminary data.</text>
</comment>
<evidence type="ECO:0000313" key="3">
    <source>
        <dbReference type="Proteomes" id="UP000052023"/>
    </source>
</evidence>
<dbReference type="PROSITE" id="PS51257">
    <property type="entry name" value="PROKAR_LIPOPROTEIN"/>
    <property type="match status" value="1"/>
</dbReference>
<keyword evidence="3" id="KW-1185">Reference proteome</keyword>
<dbReference type="OrthoDB" id="8265246at2"/>
<accession>A0A0R3MUS2</accession>